<dbReference type="InterPro" id="IPR052176">
    <property type="entry name" value="Glycosyl_Hydrlase_43_Enz"/>
</dbReference>
<name>A0ABQ0BDG4_9FIRM</name>
<dbReference type="Pfam" id="PF22633">
    <property type="entry name" value="F5_F8_type_C_2"/>
    <property type="match status" value="1"/>
</dbReference>
<evidence type="ECO:0000256" key="2">
    <source>
        <dbReference type="ARBA" id="ARBA00022651"/>
    </source>
</evidence>
<dbReference type="InterPro" id="IPR023296">
    <property type="entry name" value="Glyco_hydro_beta-prop_sf"/>
</dbReference>
<dbReference type="EMBL" id="BAABYW010000001">
    <property type="protein sequence ID" value="GAA6409501.1"/>
    <property type="molecule type" value="Genomic_DNA"/>
</dbReference>
<dbReference type="PANTHER" id="PTHR43772">
    <property type="entry name" value="ENDO-1,4-BETA-XYLANASE"/>
    <property type="match status" value="1"/>
</dbReference>
<gene>
    <name evidence="7" type="ORF">K040078D81_36180</name>
</gene>
<protein>
    <submittedName>
        <fullName evidence="7">Family 43 glycosylhydrolase</fullName>
    </submittedName>
</protein>
<dbReference type="PROSITE" id="PS50022">
    <property type="entry name" value="FA58C_3"/>
    <property type="match status" value="1"/>
</dbReference>
<accession>A0ABQ0BDG4</accession>
<evidence type="ECO:0000313" key="7">
    <source>
        <dbReference type="EMBL" id="GAA6409501.1"/>
    </source>
</evidence>
<evidence type="ECO:0000256" key="1">
    <source>
        <dbReference type="ARBA" id="ARBA00009865"/>
    </source>
</evidence>
<dbReference type="Gene3D" id="2.115.10.20">
    <property type="entry name" value="Glycosyl hydrolase domain, family 43"/>
    <property type="match status" value="1"/>
</dbReference>
<dbReference type="Pfam" id="PF04616">
    <property type="entry name" value="Glyco_hydro_43"/>
    <property type="match status" value="1"/>
</dbReference>
<dbReference type="Gene3D" id="2.60.120.260">
    <property type="entry name" value="Galactose-binding domain-like"/>
    <property type="match status" value="1"/>
</dbReference>
<keyword evidence="8" id="KW-1185">Reference proteome</keyword>
<dbReference type="RefSeq" id="WP_390407295.1">
    <property type="nucleotide sequence ID" value="NZ_BAABYW010000001.1"/>
</dbReference>
<feature type="domain" description="F5/8 type C" evidence="6">
    <location>
        <begin position="347"/>
        <end position="518"/>
    </location>
</feature>
<dbReference type="Proteomes" id="UP001600943">
    <property type="component" value="Unassembled WGS sequence"/>
</dbReference>
<reference evidence="7 8" key="1">
    <citation type="submission" date="2024-04" db="EMBL/GenBank/DDBJ databases">
        <title>Defined microbial consortia suppress multidrug-resistant proinflammatory Enterobacteriaceae via ecological control.</title>
        <authorList>
            <person name="Furuichi M."/>
            <person name="Kawaguchi T."/>
            <person name="Pust M."/>
            <person name="Yasuma K."/>
            <person name="Plichta D."/>
            <person name="Hasegawa N."/>
            <person name="Ohya T."/>
            <person name="Bhattarai S."/>
            <person name="Sasajima S."/>
            <person name="Aoto Y."/>
            <person name="Tuganbaev T."/>
            <person name="Yaginuma M."/>
            <person name="Ueda M."/>
            <person name="Okahashi N."/>
            <person name="Amafuji K."/>
            <person name="Kiridooshi Y."/>
            <person name="Sugita K."/>
            <person name="Strazar M."/>
            <person name="Skelly A."/>
            <person name="Suda W."/>
            <person name="Hattori M."/>
            <person name="Nakamoto N."/>
            <person name="Caballero S."/>
            <person name="Norman J."/>
            <person name="Olle B."/>
            <person name="Tanoue T."/>
            <person name="Arita M."/>
            <person name="Bucci V."/>
            <person name="Atarashi K."/>
            <person name="Xavier R."/>
            <person name="Honda K."/>
        </authorList>
    </citation>
    <scope>NUCLEOTIDE SEQUENCE [LARGE SCALE GENOMIC DNA]</scope>
    <source>
        <strain evidence="8">k04-0078-D8-1</strain>
    </source>
</reference>
<sequence length="608" mass="70230">MKKHYCNPINLEYRYQCYRKVGANGEKGAFKVYREAADPSLVLFRDTYFLFPSMTAGFFTSDDLIHFEFHKFKGEIPIYDYAPDVRVKGEYLYFSASHMGDNCNFYRTKDPRTEPFEEVRGSFRFWDPNLFIDDDGRVYFYWGCSNQEPIYGVEMDSESMTPLTEKQEMFDSHPESRGYERFGNEHISPKSEEQIEAEVETMLGNLKRQSQEQHADIGMSDEKIRRMLWGYFGNKPYIEGAWMTKFQGKYYLQYAIPGTEYNIYGDGVYVADKPLGPFVPAKNNPYSYKPGGFITGAGHGSTLKDKHGNWWHTSTMRISLNEDFERRIGLWKAGFDDEGELYCDQRFGDWPISMDAVPFEEPDWVLLSFGKPVTASYGNGTEHVTDEDIQTYWQAGSTKPGEWVCVDLKKVYDVSAVQINFADVGVTRQLPDNLSMHRESYEERYIDQDTHVTQWLLEGSTDGENWTILKDKRTVQTDLAHDFLEWEEPLCIRYLRLYIEALPFGQRGAVSGIRVFGRGNGTPPEPAQGIEFKDDGEMDLDLTWSSRQAVGAVVLWGHTPEKLYHSRMVYGEEKVHIGALVIGEPVYIRVDTWNENGITEGRVIQVRE</sequence>
<dbReference type="InterPro" id="IPR008979">
    <property type="entry name" value="Galactose-bd-like_sf"/>
</dbReference>
<comment type="caution">
    <text evidence="7">The sequence shown here is derived from an EMBL/GenBank/DDBJ whole genome shotgun (WGS) entry which is preliminary data.</text>
</comment>
<evidence type="ECO:0000259" key="6">
    <source>
        <dbReference type="PROSITE" id="PS50022"/>
    </source>
</evidence>
<dbReference type="SUPFAM" id="SSF49785">
    <property type="entry name" value="Galactose-binding domain-like"/>
    <property type="match status" value="1"/>
</dbReference>
<keyword evidence="4" id="KW-0119">Carbohydrate metabolism</keyword>
<organism evidence="7 8">
    <name type="scientific">Blautia hominis</name>
    <dbReference type="NCBI Taxonomy" id="2025493"/>
    <lineage>
        <taxon>Bacteria</taxon>
        <taxon>Bacillati</taxon>
        <taxon>Bacillota</taxon>
        <taxon>Clostridia</taxon>
        <taxon>Lachnospirales</taxon>
        <taxon>Lachnospiraceae</taxon>
        <taxon>Blautia</taxon>
    </lineage>
</organism>
<evidence type="ECO:0000313" key="8">
    <source>
        <dbReference type="Proteomes" id="UP001600943"/>
    </source>
</evidence>
<evidence type="ECO:0000256" key="4">
    <source>
        <dbReference type="ARBA" id="ARBA00023277"/>
    </source>
</evidence>
<keyword evidence="2" id="KW-0858">Xylan degradation</keyword>
<evidence type="ECO:0000256" key="3">
    <source>
        <dbReference type="ARBA" id="ARBA00022801"/>
    </source>
</evidence>
<dbReference type="InterPro" id="IPR006710">
    <property type="entry name" value="Glyco_hydro_43"/>
</dbReference>
<keyword evidence="2" id="KW-0624">Polysaccharide degradation</keyword>
<comment type="similarity">
    <text evidence="1">Belongs to the glycosyl hydrolase 43 family.</text>
</comment>
<keyword evidence="5" id="KW-0326">Glycosidase</keyword>
<keyword evidence="3" id="KW-0378">Hydrolase</keyword>
<dbReference type="InterPro" id="IPR000421">
    <property type="entry name" value="FA58C"/>
</dbReference>
<proteinExistence type="inferred from homology"/>
<dbReference type="SUPFAM" id="SSF75005">
    <property type="entry name" value="Arabinanase/levansucrase/invertase"/>
    <property type="match status" value="1"/>
</dbReference>
<dbReference type="PANTHER" id="PTHR43772:SF2">
    <property type="entry name" value="PUTATIVE (AFU_ORTHOLOGUE AFUA_2G04480)-RELATED"/>
    <property type="match status" value="1"/>
</dbReference>
<evidence type="ECO:0000256" key="5">
    <source>
        <dbReference type="ARBA" id="ARBA00023295"/>
    </source>
</evidence>
<dbReference type="CDD" id="cd08982">
    <property type="entry name" value="GH43-like"/>
    <property type="match status" value="1"/>
</dbReference>